<accession>A0A7X1THC2</accession>
<name>A0A7X1THC2_9BURK</name>
<gene>
    <name evidence="1" type="ORF">GCT13_21460</name>
</gene>
<dbReference type="Proteomes" id="UP000484381">
    <property type="component" value="Unassembled WGS sequence"/>
</dbReference>
<comment type="caution">
    <text evidence="1">The sequence shown here is derived from an EMBL/GenBank/DDBJ whole genome shotgun (WGS) entry which is preliminary data.</text>
</comment>
<organism evidence="1 2">
    <name type="scientific">Paraburkholderia franconis</name>
    <dbReference type="NCBI Taxonomy" id="2654983"/>
    <lineage>
        <taxon>Bacteria</taxon>
        <taxon>Pseudomonadati</taxon>
        <taxon>Pseudomonadota</taxon>
        <taxon>Betaproteobacteria</taxon>
        <taxon>Burkholderiales</taxon>
        <taxon>Burkholderiaceae</taxon>
        <taxon>Paraburkholderia</taxon>
    </lineage>
</organism>
<protein>
    <submittedName>
        <fullName evidence="1">Uncharacterized protein</fullName>
    </submittedName>
</protein>
<evidence type="ECO:0000313" key="1">
    <source>
        <dbReference type="EMBL" id="MPW19395.1"/>
    </source>
</evidence>
<dbReference type="RefSeq" id="WP_152761357.1">
    <property type="nucleotide sequence ID" value="NZ_WHNP01000019.1"/>
</dbReference>
<sequence length="118" mass="13472">MRRAGSEVLGRIDRREGYVLSEDNVVVRTLLNVLDPSAEQLDAIQREERMPSCVKFYRTLPDRFIDVGSRWCPKYGAIPACHNLRDRGVAFHGVRITFWSSQKGRQVGVRNPDGQKEA</sequence>
<proteinExistence type="predicted"/>
<dbReference type="EMBL" id="WHNP01000019">
    <property type="protein sequence ID" value="MPW19395.1"/>
    <property type="molecule type" value="Genomic_DNA"/>
</dbReference>
<reference evidence="1 2" key="1">
    <citation type="submission" date="2019-10" db="EMBL/GenBank/DDBJ databases">
        <title>Paraburkholderia sp. isolated from nodules of Mimosa pudica from Brazilian Atlantic Forest soils.</title>
        <authorList>
            <person name="Paulitsch F."/>
            <person name="Hungria M."/>
            <person name="Dall'Agnol R."/>
        </authorList>
    </citation>
    <scope>NUCLEOTIDE SEQUENCE [LARGE SCALE GENOMIC DNA]</scope>
    <source>
        <strain evidence="1 2">CNPSo 3157</strain>
    </source>
</reference>
<keyword evidence="2" id="KW-1185">Reference proteome</keyword>
<evidence type="ECO:0000313" key="2">
    <source>
        <dbReference type="Proteomes" id="UP000484381"/>
    </source>
</evidence>
<dbReference type="AlphaFoldDB" id="A0A7X1THC2"/>